<sequence length="196" mass="20905">MHIPTLLALTCAALFWGVSAADILSELPSPTFIPSHGPHEPNMIPNLWMGPSKPEPGGLLCGGLDDEDCTQSFANFTRSCPSWTLNWDGQRDYLLAKCRGGGTARSPACGGVAGVRWTMLYLGSVLGNGNGVLVPTADDPSFNETCSHCLVETDATIHCTCFVASDDEEDEMAFSAGRSMLRINLGMTHVSLPSWA</sequence>
<keyword evidence="3" id="KW-1185">Reference proteome</keyword>
<protein>
    <recommendedName>
        <fullName evidence="4">Cyanovirin-N domain-containing protein</fullName>
    </recommendedName>
</protein>
<comment type="caution">
    <text evidence="2">The sequence shown here is derived from an EMBL/GenBank/DDBJ whole genome shotgun (WGS) entry which is preliminary data.</text>
</comment>
<feature type="chain" id="PRO_5045090960" description="Cyanovirin-N domain-containing protein" evidence="1">
    <location>
        <begin position="21"/>
        <end position="196"/>
    </location>
</feature>
<evidence type="ECO:0008006" key="4">
    <source>
        <dbReference type="Google" id="ProtNLM"/>
    </source>
</evidence>
<gene>
    <name evidence="2" type="ORF">VTK73DRAFT_323</name>
</gene>
<evidence type="ECO:0000313" key="2">
    <source>
        <dbReference type="EMBL" id="KAL1846238.1"/>
    </source>
</evidence>
<keyword evidence="1" id="KW-0732">Signal</keyword>
<name>A0ABR3VVQ4_9PEZI</name>
<organism evidence="2 3">
    <name type="scientific">Phialemonium thermophilum</name>
    <dbReference type="NCBI Taxonomy" id="223376"/>
    <lineage>
        <taxon>Eukaryota</taxon>
        <taxon>Fungi</taxon>
        <taxon>Dikarya</taxon>
        <taxon>Ascomycota</taxon>
        <taxon>Pezizomycotina</taxon>
        <taxon>Sordariomycetes</taxon>
        <taxon>Sordariomycetidae</taxon>
        <taxon>Cephalothecales</taxon>
        <taxon>Cephalothecaceae</taxon>
        <taxon>Phialemonium</taxon>
    </lineage>
</organism>
<dbReference type="InterPro" id="IPR036673">
    <property type="entry name" value="Cyanovirin-N_sf"/>
</dbReference>
<dbReference type="Gene3D" id="2.30.60.10">
    <property type="entry name" value="Cyanovirin-N"/>
    <property type="match status" value="1"/>
</dbReference>
<feature type="signal peptide" evidence="1">
    <location>
        <begin position="1"/>
        <end position="20"/>
    </location>
</feature>
<evidence type="ECO:0000313" key="3">
    <source>
        <dbReference type="Proteomes" id="UP001586593"/>
    </source>
</evidence>
<evidence type="ECO:0000256" key="1">
    <source>
        <dbReference type="SAM" id="SignalP"/>
    </source>
</evidence>
<reference evidence="2 3" key="1">
    <citation type="journal article" date="2024" name="Commun. Biol.">
        <title>Comparative genomic analysis of thermophilic fungi reveals convergent evolutionary adaptations and gene losses.</title>
        <authorList>
            <person name="Steindorff A.S."/>
            <person name="Aguilar-Pontes M.V."/>
            <person name="Robinson A.J."/>
            <person name="Andreopoulos B."/>
            <person name="LaButti K."/>
            <person name="Kuo A."/>
            <person name="Mondo S."/>
            <person name="Riley R."/>
            <person name="Otillar R."/>
            <person name="Haridas S."/>
            <person name="Lipzen A."/>
            <person name="Grimwood J."/>
            <person name="Schmutz J."/>
            <person name="Clum A."/>
            <person name="Reid I.D."/>
            <person name="Moisan M.C."/>
            <person name="Butler G."/>
            <person name="Nguyen T.T.M."/>
            <person name="Dewar K."/>
            <person name="Conant G."/>
            <person name="Drula E."/>
            <person name="Henrissat B."/>
            <person name="Hansel C."/>
            <person name="Singer S."/>
            <person name="Hutchinson M.I."/>
            <person name="de Vries R.P."/>
            <person name="Natvig D.O."/>
            <person name="Powell A.J."/>
            <person name="Tsang A."/>
            <person name="Grigoriev I.V."/>
        </authorList>
    </citation>
    <scope>NUCLEOTIDE SEQUENCE [LARGE SCALE GENOMIC DNA]</scope>
    <source>
        <strain evidence="2 3">ATCC 24622</strain>
    </source>
</reference>
<accession>A0ABR3VVQ4</accession>
<dbReference type="EMBL" id="JAZHXJ010001046">
    <property type="protein sequence ID" value="KAL1846238.1"/>
    <property type="molecule type" value="Genomic_DNA"/>
</dbReference>
<proteinExistence type="predicted"/>
<dbReference type="Proteomes" id="UP001586593">
    <property type="component" value="Unassembled WGS sequence"/>
</dbReference>
<dbReference type="SUPFAM" id="SSF51322">
    <property type="entry name" value="Cyanovirin-N"/>
    <property type="match status" value="1"/>
</dbReference>